<dbReference type="SUPFAM" id="SSF51182">
    <property type="entry name" value="RmlC-like cupins"/>
    <property type="match status" value="1"/>
</dbReference>
<dbReference type="SMART" id="SM00342">
    <property type="entry name" value="HTH_ARAC"/>
    <property type="match status" value="1"/>
</dbReference>
<dbReference type="AlphaFoldDB" id="A0A0E3M691"/>
<organism evidence="5 6">
    <name type="scientific">Clostridium scatologenes</name>
    <dbReference type="NCBI Taxonomy" id="1548"/>
    <lineage>
        <taxon>Bacteria</taxon>
        <taxon>Bacillati</taxon>
        <taxon>Bacillota</taxon>
        <taxon>Clostridia</taxon>
        <taxon>Eubacteriales</taxon>
        <taxon>Clostridiaceae</taxon>
        <taxon>Clostridium</taxon>
    </lineage>
</organism>
<dbReference type="EMBL" id="CP009933">
    <property type="protein sequence ID" value="AKA67313.1"/>
    <property type="molecule type" value="Genomic_DNA"/>
</dbReference>
<dbReference type="Pfam" id="PF07883">
    <property type="entry name" value="Cupin_2"/>
    <property type="match status" value="1"/>
</dbReference>
<dbReference type="PROSITE" id="PS01124">
    <property type="entry name" value="HTH_ARAC_FAMILY_2"/>
    <property type="match status" value="1"/>
</dbReference>
<dbReference type="InterPro" id="IPR011051">
    <property type="entry name" value="RmlC_Cupin_sf"/>
</dbReference>
<dbReference type="CDD" id="cd02208">
    <property type="entry name" value="cupin_RmlC-like"/>
    <property type="match status" value="1"/>
</dbReference>
<dbReference type="KEGG" id="csq:CSCA_0188"/>
<dbReference type="Proteomes" id="UP000033115">
    <property type="component" value="Chromosome"/>
</dbReference>
<keyword evidence="2" id="KW-0238">DNA-binding</keyword>
<dbReference type="InterPro" id="IPR009057">
    <property type="entry name" value="Homeodomain-like_sf"/>
</dbReference>
<dbReference type="SUPFAM" id="SSF46689">
    <property type="entry name" value="Homeodomain-like"/>
    <property type="match status" value="2"/>
</dbReference>
<evidence type="ECO:0000256" key="2">
    <source>
        <dbReference type="ARBA" id="ARBA00023125"/>
    </source>
</evidence>
<accession>A0A0E3M691</accession>
<name>A0A0E3M691_CLOSL</name>
<dbReference type="Gene3D" id="1.10.10.60">
    <property type="entry name" value="Homeodomain-like"/>
    <property type="match status" value="2"/>
</dbReference>
<dbReference type="GO" id="GO:0043565">
    <property type="term" value="F:sequence-specific DNA binding"/>
    <property type="evidence" value="ECO:0007669"/>
    <property type="project" value="InterPro"/>
</dbReference>
<dbReference type="InterPro" id="IPR014710">
    <property type="entry name" value="RmlC-like_jellyroll"/>
</dbReference>
<keyword evidence="3" id="KW-0804">Transcription</keyword>
<keyword evidence="1" id="KW-0805">Transcription regulation</keyword>
<proteinExistence type="predicted"/>
<evidence type="ECO:0000259" key="4">
    <source>
        <dbReference type="PROSITE" id="PS01124"/>
    </source>
</evidence>
<dbReference type="InterPro" id="IPR018771">
    <property type="entry name" value="PocR_dom"/>
</dbReference>
<dbReference type="PANTHER" id="PTHR43280">
    <property type="entry name" value="ARAC-FAMILY TRANSCRIPTIONAL REGULATOR"/>
    <property type="match status" value="1"/>
</dbReference>
<feature type="domain" description="HTH araC/xylS-type" evidence="4">
    <location>
        <begin position="457"/>
        <end position="555"/>
    </location>
</feature>
<dbReference type="Pfam" id="PF10114">
    <property type="entry name" value="PocR"/>
    <property type="match status" value="1"/>
</dbReference>
<sequence length="560" mass="64939">MKKNKYDIQKFDWGEVTWLHEPSNLLTQRLSAGLVKFFPGKKQTRHVHFGEEQILYVIKGQGIHKINGEEKKLEEGMLIHCPPYSEHEVINTSQEKLVFLITYTPSKLMEIHQNLSIVNDKHILDVVDIEVLENIQKEVSELLKLSVVITDNNNNDITKPINLNKFCSLCKSAGVCKEKESKYESELNKQDKVFECCNNIITIIVPILMGDKIIGYVKCGHLIINKSKDTEKLILESCKNINIDCEELIVAYNEIPLIPKSRLYALQESLGIVSKLISNIIENSLVEKELSEKNNEILKNTKEKVYLEDALKQANLKLLKSQVSSSIQNYNFQSKSYFCMETMEYPISEEQKLKDYIKKFDESACHNMILQIITKYEGLSIEEIKENCEELLIILSRIVYSETNDKDMFLDIRYKYKKKIKNCIDCNNLKDIILEACEEIINILKNVLLNGKYDIIQKINLYIENNFNQEITLNFLAGMFFISPNYLSTIFNEKNGMSLKDYINKLRIEKAKEYLKETNMKVSDISKKVGYSQLSYFGSIFKKMEDCTPNGYRAKLKKKS</sequence>
<dbReference type="STRING" id="1548.CSCA_0188"/>
<dbReference type="Pfam" id="PF12833">
    <property type="entry name" value="HTH_18"/>
    <property type="match status" value="1"/>
</dbReference>
<protein>
    <submittedName>
        <fullName evidence="5">Cupin 2 conserved barrel domain protein</fullName>
    </submittedName>
</protein>
<evidence type="ECO:0000313" key="5">
    <source>
        <dbReference type="EMBL" id="AKA67313.1"/>
    </source>
</evidence>
<evidence type="ECO:0000313" key="6">
    <source>
        <dbReference type="Proteomes" id="UP000033115"/>
    </source>
</evidence>
<dbReference type="Gene3D" id="2.60.120.10">
    <property type="entry name" value="Jelly Rolls"/>
    <property type="match status" value="1"/>
</dbReference>
<reference evidence="5 6" key="1">
    <citation type="journal article" date="2015" name="J. Biotechnol.">
        <title>Complete genome sequence of a malodorant-producing acetogen, Clostridium scatologenes ATCC 25775(T).</title>
        <authorList>
            <person name="Zhu Z."/>
            <person name="Guo T."/>
            <person name="Zheng H."/>
            <person name="Song T."/>
            <person name="Ouyang P."/>
            <person name="Xie J."/>
        </authorList>
    </citation>
    <scope>NUCLEOTIDE SEQUENCE [LARGE SCALE GENOMIC DNA]</scope>
    <source>
        <strain evidence="5 6">ATCC 25775</strain>
    </source>
</reference>
<dbReference type="GO" id="GO:0003700">
    <property type="term" value="F:DNA-binding transcription factor activity"/>
    <property type="evidence" value="ECO:0007669"/>
    <property type="project" value="InterPro"/>
</dbReference>
<dbReference type="InterPro" id="IPR018060">
    <property type="entry name" value="HTH_AraC"/>
</dbReference>
<dbReference type="InterPro" id="IPR013096">
    <property type="entry name" value="Cupin_2"/>
</dbReference>
<evidence type="ECO:0000256" key="1">
    <source>
        <dbReference type="ARBA" id="ARBA00023015"/>
    </source>
</evidence>
<dbReference type="PANTHER" id="PTHR43280:SF2">
    <property type="entry name" value="HTH-TYPE TRANSCRIPTIONAL REGULATOR EXSA"/>
    <property type="match status" value="1"/>
</dbReference>
<gene>
    <name evidence="5" type="ORF">CSCA_0188</name>
</gene>
<keyword evidence="6" id="KW-1185">Reference proteome</keyword>
<evidence type="ECO:0000256" key="3">
    <source>
        <dbReference type="ARBA" id="ARBA00023163"/>
    </source>
</evidence>
<dbReference type="HOGENOM" id="CLU_035596_0_0_9"/>